<name>G8XHT1_STREN</name>
<accession>G8XHT1</accession>
<dbReference type="PATRIC" id="fig|1003195.29.peg.6548"/>
<dbReference type="Proteomes" id="UP000007842">
    <property type="component" value="Plasmid pSCATT"/>
</dbReference>
<dbReference type="EMBL" id="CP003229">
    <property type="protein sequence ID" value="AEW98946.1"/>
    <property type="molecule type" value="Genomic_DNA"/>
</dbReference>
<protein>
    <submittedName>
        <fullName evidence="1">Uncharacterized protein</fullName>
    </submittedName>
</protein>
<gene>
    <name evidence="1" type="ordered locus">SCATT_p07530</name>
</gene>
<sequence length="416" mass="47592">MGLTEPSAGERELRTRMLDQQRALNRALAEAARRHRRGHPLPVAVDPARLYPVLLPAGEEARAIDPDAPSPTPALREVLCLRCEYGFQVLNRADLTRHGHEPMLRGRALDNLAALPAEGQLILKVRDGYWHHVSAVSPLTSSHLLELPHYYERFSGGKKLPPEGALVVVPAPQQILLSSLERPFSYHILPDLAEYEPSQWGQPLDPLSPHVYWWLDGRLIEVTKRRENGELRVDLPDDLRYLIDRLVAPPDVRLMHYQFGHRTIPDLAVEAEGKREEVFSKEFGLGLLGLWRSEHGRPQYAPNPLPVDGLRAELAWLDNRHRLLLFAFPKPLHDKEVFFTALARRDGVGELRYFLLEHNVVDGEQKPRLTERRLGSWEEVELRVGVKATKRAFFNAIALQFLTERGPGRLLRRFFR</sequence>
<proteinExistence type="predicted"/>
<dbReference type="KEGG" id="scy:SCATT_p07530"/>
<reference evidence="2" key="1">
    <citation type="submission" date="2011-12" db="EMBL/GenBank/DDBJ databases">
        <title>Complete genome sequence of Streptomyces cattleya strain DSM 46488.</title>
        <authorList>
            <person name="Ou H.-Y."/>
            <person name="Li P."/>
            <person name="Zhao C."/>
            <person name="O'Hagan D."/>
            <person name="Deng Z."/>
        </authorList>
    </citation>
    <scope>NUCLEOTIDE SEQUENCE [LARGE SCALE GENOMIC DNA]</scope>
    <source>
        <strain evidence="2">ATCC 35852 / DSM 46488 / JCM 4925 / NBRC 14057 / NRRL 8057</strain>
        <plasmid evidence="2">Plasmid pSCATT</plasmid>
    </source>
</reference>
<keyword evidence="2" id="KW-1185">Reference proteome</keyword>
<dbReference type="HOGENOM" id="CLU_660411_0_0_11"/>
<evidence type="ECO:0000313" key="1">
    <source>
        <dbReference type="EMBL" id="AEW98946.1"/>
    </source>
</evidence>
<keyword evidence="1" id="KW-0614">Plasmid</keyword>
<organism evidence="1 2">
    <name type="scientific">Streptantibioticus cattleyicolor (strain ATCC 35852 / DSM 46488 / JCM 4925 / NBRC 14057 / NRRL 8057)</name>
    <name type="common">Streptomyces cattleya</name>
    <dbReference type="NCBI Taxonomy" id="1003195"/>
    <lineage>
        <taxon>Bacteria</taxon>
        <taxon>Bacillati</taxon>
        <taxon>Actinomycetota</taxon>
        <taxon>Actinomycetes</taxon>
        <taxon>Kitasatosporales</taxon>
        <taxon>Streptomycetaceae</taxon>
        <taxon>Streptantibioticus</taxon>
    </lineage>
</organism>
<dbReference type="AlphaFoldDB" id="G8XHT1"/>
<geneLocation type="plasmid" evidence="1 2">
    <name>pSCATT</name>
</geneLocation>
<evidence type="ECO:0000313" key="2">
    <source>
        <dbReference type="Proteomes" id="UP000007842"/>
    </source>
</evidence>